<dbReference type="GO" id="GO:0006446">
    <property type="term" value="P:regulation of translational initiation"/>
    <property type="evidence" value="ECO:0007669"/>
    <property type="project" value="TreeGrafter"/>
</dbReference>
<dbReference type="InterPro" id="IPR035647">
    <property type="entry name" value="EFG_III/V"/>
</dbReference>
<dbReference type="InterPro" id="IPR020569">
    <property type="entry name" value="UPF0029_Impact_CS"/>
</dbReference>
<evidence type="ECO:0000313" key="3">
    <source>
        <dbReference type="EMBL" id="SME97806.1"/>
    </source>
</evidence>
<dbReference type="SUPFAM" id="SSF54980">
    <property type="entry name" value="EF-G C-terminal domain-like"/>
    <property type="match status" value="1"/>
</dbReference>
<dbReference type="SUPFAM" id="SSF54211">
    <property type="entry name" value="Ribosomal protein S5 domain 2-like"/>
    <property type="match status" value="1"/>
</dbReference>
<evidence type="ECO:0000313" key="4">
    <source>
        <dbReference type="Proteomes" id="UP000192907"/>
    </source>
</evidence>
<dbReference type="InterPro" id="IPR001498">
    <property type="entry name" value="Impact_N"/>
</dbReference>
<evidence type="ECO:0000256" key="1">
    <source>
        <dbReference type="ARBA" id="ARBA00007665"/>
    </source>
</evidence>
<dbReference type="Pfam" id="PF01205">
    <property type="entry name" value="Impact_N"/>
    <property type="match status" value="1"/>
</dbReference>
<dbReference type="Gene3D" id="3.30.230.30">
    <property type="entry name" value="Impact, N-terminal domain"/>
    <property type="match status" value="1"/>
</dbReference>
<dbReference type="RefSeq" id="WP_159455135.1">
    <property type="nucleotide sequence ID" value="NZ_FWZT01000002.1"/>
</dbReference>
<name>A0A1Y6BD43_9BACT</name>
<dbReference type="InterPro" id="IPR020568">
    <property type="entry name" value="Ribosomal_Su5_D2-typ_SF"/>
</dbReference>
<dbReference type="EMBL" id="FWZT01000002">
    <property type="protein sequence ID" value="SME97806.1"/>
    <property type="molecule type" value="Genomic_DNA"/>
</dbReference>
<dbReference type="STRING" id="1513793.SAMN06296036_102389"/>
<dbReference type="Proteomes" id="UP000192907">
    <property type="component" value="Unassembled WGS sequence"/>
</dbReference>
<comment type="similarity">
    <text evidence="1">Belongs to the IMPACT family.</text>
</comment>
<protein>
    <submittedName>
        <fullName evidence="3">Uncharacterized protein, YigZ family</fullName>
    </submittedName>
</protein>
<dbReference type="PANTHER" id="PTHR16301:SF20">
    <property type="entry name" value="IMPACT FAMILY MEMBER YIGZ"/>
    <property type="match status" value="1"/>
</dbReference>
<dbReference type="InterPro" id="IPR023582">
    <property type="entry name" value="Impact"/>
</dbReference>
<dbReference type="PROSITE" id="PS00910">
    <property type="entry name" value="UPF0029"/>
    <property type="match status" value="1"/>
</dbReference>
<organism evidence="3 4">
    <name type="scientific">Pseudobacteriovorax antillogorgiicola</name>
    <dbReference type="NCBI Taxonomy" id="1513793"/>
    <lineage>
        <taxon>Bacteria</taxon>
        <taxon>Pseudomonadati</taxon>
        <taxon>Bdellovibrionota</taxon>
        <taxon>Oligoflexia</taxon>
        <taxon>Oligoflexales</taxon>
        <taxon>Pseudobacteriovoracaceae</taxon>
        <taxon>Pseudobacteriovorax</taxon>
    </lineage>
</organism>
<dbReference type="InterPro" id="IPR036956">
    <property type="entry name" value="Impact_N_sf"/>
</dbReference>
<dbReference type="AlphaFoldDB" id="A0A1Y6BD43"/>
<gene>
    <name evidence="3" type="ORF">SAMN06296036_102389</name>
</gene>
<evidence type="ECO:0000259" key="2">
    <source>
        <dbReference type="Pfam" id="PF01205"/>
    </source>
</evidence>
<feature type="domain" description="Impact N-terminal" evidence="2">
    <location>
        <begin position="17"/>
        <end position="123"/>
    </location>
</feature>
<dbReference type="PANTHER" id="PTHR16301">
    <property type="entry name" value="IMPACT-RELATED"/>
    <property type="match status" value="1"/>
</dbReference>
<proteinExistence type="inferred from homology"/>
<keyword evidence="4" id="KW-1185">Reference proteome</keyword>
<dbReference type="GO" id="GO:0005737">
    <property type="term" value="C:cytoplasm"/>
    <property type="evidence" value="ECO:0007669"/>
    <property type="project" value="TreeGrafter"/>
</dbReference>
<accession>A0A1Y6BD43</accession>
<reference evidence="4" key="1">
    <citation type="submission" date="2017-04" db="EMBL/GenBank/DDBJ databases">
        <authorList>
            <person name="Varghese N."/>
            <person name="Submissions S."/>
        </authorList>
    </citation>
    <scope>NUCLEOTIDE SEQUENCE [LARGE SCALE GENOMIC DNA]</scope>
    <source>
        <strain evidence="4">RKEM611</strain>
    </source>
</reference>
<sequence length="196" mass="21976">MSEQIFTKPITIETVEKNSRFIGFGSPCANQDEFNQFLQDLKSEYRDASHHTFAYHIRDHGTAQIRASDDGEPSGTAGKPILNHLQGNRLINTAIVVVRYFGGIKLGAGGLVRAYGNCAREVIQAAQIEPYIEQVPIAFSLAYDQQRHLEYCLERAGGSVISTEYTQHMKCWVQIPKDHVEDFLGLLGLDRDEVSF</sequence>